<reference evidence="3" key="1">
    <citation type="submission" date="2016-12" db="EMBL/GenBank/DDBJ databases">
        <authorList>
            <person name="Rodrigo-Torres L."/>
            <person name="Arahal R.D."/>
            <person name="Lucena T."/>
        </authorList>
    </citation>
    <scope>NUCLEOTIDE SEQUENCE [LARGE SCALE GENOMIC DNA]</scope>
</reference>
<dbReference type="EMBL" id="FRFG01000047">
    <property type="protein sequence ID" value="SHO57740.1"/>
    <property type="molecule type" value="Genomic_DNA"/>
</dbReference>
<accession>A0A1M7YYP2</accession>
<evidence type="ECO:0000313" key="3">
    <source>
        <dbReference type="Proteomes" id="UP000184600"/>
    </source>
</evidence>
<dbReference type="RefSeq" id="WP_159440353.1">
    <property type="nucleotide sequence ID" value="NZ_AP024898.1"/>
</dbReference>
<name>A0A1M7YYP2_9VIBR</name>
<evidence type="ECO:0000313" key="2">
    <source>
        <dbReference type="EMBL" id="SHO57740.1"/>
    </source>
</evidence>
<dbReference type="Pfam" id="PF02190">
    <property type="entry name" value="LON_substr_bdg"/>
    <property type="match status" value="1"/>
</dbReference>
<sequence>MTRIMEKDERAIEQQAAVSPVFPLPVFLLAGGMQRLRIFEQKYVEMVANANQTDGFVISVYQKGQPFSTSDWGSHVRIVDFNQGEDGMLTIDVLADSLVSLDGFEYGDSGLLMAETSKIPHWSSVRDASDPDSDQWVENEGYQSQFSRILKQIFAENDELRNLYKIHHFDHAEWVSARLLEILPVPLHEKEKFVRQLNLLQLNQFLAGLCEA</sequence>
<dbReference type="InterPro" id="IPR046336">
    <property type="entry name" value="Lon_prtase_N_sf"/>
</dbReference>
<gene>
    <name evidence="2" type="ORF">VQ7734_03510</name>
</gene>
<dbReference type="SUPFAM" id="SSF88697">
    <property type="entry name" value="PUA domain-like"/>
    <property type="match status" value="1"/>
</dbReference>
<dbReference type="STRING" id="1117707.VQ7734_03510"/>
<feature type="domain" description="Lon N-terminal" evidence="1">
    <location>
        <begin position="20"/>
        <end position="191"/>
    </location>
</feature>
<keyword evidence="2" id="KW-0645">Protease</keyword>
<dbReference type="InterPro" id="IPR003111">
    <property type="entry name" value="Lon_prtase_N"/>
</dbReference>
<proteinExistence type="predicted"/>
<dbReference type="Proteomes" id="UP000184600">
    <property type="component" value="Unassembled WGS sequence"/>
</dbReference>
<organism evidence="2 3">
    <name type="scientific">Vibrio quintilis</name>
    <dbReference type="NCBI Taxonomy" id="1117707"/>
    <lineage>
        <taxon>Bacteria</taxon>
        <taxon>Pseudomonadati</taxon>
        <taxon>Pseudomonadota</taxon>
        <taxon>Gammaproteobacteria</taxon>
        <taxon>Vibrionales</taxon>
        <taxon>Vibrionaceae</taxon>
        <taxon>Vibrio</taxon>
    </lineage>
</organism>
<dbReference type="GO" id="GO:0006508">
    <property type="term" value="P:proteolysis"/>
    <property type="evidence" value="ECO:0007669"/>
    <property type="project" value="UniProtKB-KW"/>
</dbReference>
<keyword evidence="3" id="KW-1185">Reference proteome</keyword>
<protein>
    <submittedName>
        <fullName evidence="2">ATP-dependent protease La (LON) domain protein</fullName>
    </submittedName>
</protein>
<evidence type="ECO:0000259" key="1">
    <source>
        <dbReference type="Pfam" id="PF02190"/>
    </source>
</evidence>
<dbReference type="GO" id="GO:0008233">
    <property type="term" value="F:peptidase activity"/>
    <property type="evidence" value="ECO:0007669"/>
    <property type="project" value="UniProtKB-KW"/>
</dbReference>
<keyword evidence="2" id="KW-0378">Hydrolase</keyword>
<dbReference type="Gene3D" id="2.30.130.40">
    <property type="entry name" value="LON domain-like"/>
    <property type="match status" value="1"/>
</dbReference>
<dbReference type="AlphaFoldDB" id="A0A1M7YYP2"/>
<dbReference type="OrthoDB" id="8558970at2"/>
<dbReference type="InterPro" id="IPR015947">
    <property type="entry name" value="PUA-like_sf"/>
</dbReference>